<dbReference type="InterPro" id="IPR036278">
    <property type="entry name" value="Sialidase_sf"/>
</dbReference>
<dbReference type="CDD" id="cd15482">
    <property type="entry name" value="Sialidase_non-viral"/>
    <property type="match status" value="1"/>
</dbReference>
<reference evidence="2 3" key="1">
    <citation type="submission" date="2021-12" db="EMBL/GenBank/DDBJ databases">
        <title>Genome seq of P8.</title>
        <authorList>
            <person name="Seo T."/>
        </authorList>
    </citation>
    <scope>NUCLEOTIDE SEQUENCE [LARGE SCALE GENOMIC DNA]</scope>
    <source>
        <strain evidence="2 3">P8</strain>
    </source>
</reference>
<evidence type="ECO:0000313" key="2">
    <source>
        <dbReference type="EMBL" id="MCE4553921.1"/>
    </source>
</evidence>
<gene>
    <name evidence="2" type="ORF">LXT13_05585</name>
</gene>
<evidence type="ECO:0000313" key="3">
    <source>
        <dbReference type="Proteomes" id="UP001200741"/>
    </source>
</evidence>
<dbReference type="RefSeq" id="WP_233370659.1">
    <property type="nucleotide sequence ID" value="NZ_JAJTWU010000002.1"/>
</dbReference>
<feature type="domain" description="Sialidase" evidence="1">
    <location>
        <begin position="58"/>
        <end position="338"/>
    </location>
</feature>
<sequence length="358" mass="39016">MTGRRPGTSRRQLLGGLLAGVVGPQVLAAESTVRREFIDSQQTTPQVHASTLAELPDGSLLAAWFGGTAERAPDVRIWCARREVGGWTAPQPVADGRQPDGSTLPTWNPVLFQAGAAQGGPLLLFYKVGPSPQQWWGELITSDDGGRSWSAPQRLPDGALGPIRSKPLLLPDGTLLCPSSTEDDQGHWRIHFERTPDLGRHWQVGASVADPRGLGMIQPSAVLRPDGSVLAFARSMSNRIAVTRSRDGGISWSPPQLTSLPNPNAGIEALGLADGRLLMVFNPRERGRDWWNGRDRLDVAVSADGGRRWGTVLTLEDEPGQEFSYPAAIQARSGRVHICYTHKRTQIRHVELDPRDLR</sequence>
<dbReference type="EMBL" id="JAJTWU010000002">
    <property type="protein sequence ID" value="MCE4553921.1"/>
    <property type="molecule type" value="Genomic_DNA"/>
</dbReference>
<comment type="caution">
    <text evidence="2">The sequence shown here is derived from an EMBL/GenBank/DDBJ whole genome shotgun (WGS) entry which is preliminary data.</text>
</comment>
<dbReference type="PANTHER" id="PTHR43752">
    <property type="entry name" value="BNR/ASP-BOX REPEAT FAMILY PROTEIN"/>
    <property type="match status" value="1"/>
</dbReference>
<dbReference type="Pfam" id="PF13088">
    <property type="entry name" value="BNR_2"/>
    <property type="match status" value="1"/>
</dbReference>
<dbReference type="SUPFAM" id="SSF50939">
    <property type="entry name" value="Sialidases"/>
    <property type="match status" value="1"/>
</dbReference>
<accession>A0ABS8XSW2</accession>
<dbReference type="Proteomes" id="UP001200741">
    <property type="component" value="Unassembled WGS sequence"/>
</dbReference>
<keyword evidence="3" id="KW-1185">Reference proteome</keyword>
<evidence type="ECO:0000259" key="1">
    <source>
        <dbReference type="Pfam" id="PF13088"/>
    </source>
</evidence>
<organism evidence="2 3">
    <name type="scientific">Pelomonas cellulosilytica</name>
    <dbReference type="NCBI Taxonomy" id="2906762"/>
    <lineage>
        <taxon>Bacteria</taxon>
        <taxon>Pseudomonadati</taxon>
        <taxon>Pseudomonadota</taxon>
        <taxon>Betaproteobacteria</taxon>
        <taxon>Burkholderiales</taxon>
        <taxon>Sphaerotilaceae</taxon>
        <taxon>Roseateles</taxon>
    </lineage>
</organism>
<dbReference type="Gene3D" id="2.120.10.10">
    <property type="match status" value="1"/>
</dbReference>
<dbReference type="PANTHER" id="PTHR43752:SF2">
    <property type="entry name" value="BNR_ASP-BOX REPEAT FAMILY PROTEIN"/>
    <property type="match status" value="1"/>
</dbReference>
<protein>
    <submittedName>
        <fullName evidence="2">Exo-alpha-sialidase</fullName>
    </submittedName>
</protein>
<name>A0ABS8XSW2_9BURK</name>
<dbReference type="InterPro" id="IPR011040">
    <property type="entry name" value="Sialidase"/>
</dbReference>
<proteinExistence type="predicted"/>